<dbReference type="PANTHER" id="PTHR43401:SF5">
    <property type="entry name" value="ALCOHOL DEHYDROGENASE-RELATED"/>
    <property type="match status" value="1"/>
</dbReference>
<dbReference type="RefSeq" id="WP_301224117.1">
    <property type="nucleotide sequence ID" value="NZ_JAROCG010000001.1"/>
</dbReference>
<name>A0ABT8JW74_9MICC</name>
<keyword evidence="4" id="KW-0560">Oxidoreductase</keyword>
<dbReference type="InterPro" id="IPR013154">
    <property type="entry name" value="ADH-like_N"/>
</dbReference>
<dbReference type="InterPro" id="IPR002328">
    <property type="entry name" value="ADH_Zn_CS"/>
</dbReference>
<comment type="similarity">
    <text evidence="5">Belongs to the zinc-containing alcohol dehydrogenase family.</text>
</comment>
<evidence type="ECO:0000256" key="2">
    <source>
        <dbReference type="ARBA" id="ARBA00022723"/>
    </source>
</evidence>
<comment type="cofactor">
    <cofactor evidence="1 5">
        <name>Zn(2+)</name>
        <dbReference type="ChEBI" id="CHEBI:29105"/>
    </cofactor>
</comment>
<dbReference type="SUPFAM" id="SSF50129">
    <property type="entry name" value="GroES-like"/>
    <property type="match status" value="1"/>
</dbReference>
<keyword evidence="2 5" id="KW-0479">Metal-binding</keyword>
<dbReference type="Pfam" id="PF00107">
    <property type="entry name" value="ADH_zinc_N"/>
    <property type="match status" value="1"/>
</dbReference>
<evidence type="ECO:0000256" key="4">
    <source>
        <dbReference type="ARBA" id="ARBA00023002"/>
    </source>
</evidence>
<dbReference type="CDD" id="cd08260">
    <property type="entry name" value="Zn_ADH6"/>
    <property type="match status" value="1"/>
</dbReference>
<organism evidence="7 8">
    <name type="scientific">Arthrobacter burdickii</name>
    <dbReference type="NCBI Taxonomy" id="3035920"/>
    <lineage>
        <taxon>Bacteria</taxon>
        <taxon>Bacillati</taxon>
        <taxon>Actinomycetota</taxon>
        <taxon>Actinomycetes</taxon>
        <taxon>Micrococcales</taxon>
        <taxon>Micrococcaceae</taxon>
        <taxon>Arthrobacter</taxon>
    </lineage>
</organism>
<dbReference type="InterPro" id="IPR036291">
    <property type="entry name" value="NAD(P)-bd_dom_sf"/>
</dbReference>
<dbReference type="InterPro" id="IPR050129">
    <property type="entry name" value="Zn_alcohol_dh"/>
</dbReference>
<reference evidence="7" key="1">
    <citation type="submission" date="2023-06" db="EMBL/GenBank/DDBJ databases">
        <title>MT1 and MT2 Draft Genomes of Novel Species.</title>
        <authorList>
            <person name="Venkateswaran K."/>
        </authorList>
    </citation>
    <scope>NUCLEOTIDE SEQUENCE</scope>
    <source>
        <strain evidence="7">IIF3SC-B10</strain>
    </source>
</reference>
<keyword evidence="8" id="KW-1185">Reference proteome</keyword>
<dbReference type="Proteomes" id="UP001174209">
    <property type="component" value="Unassembled WGS sequence"/>
</dbReference>
<dbReference type="SMART" id="SM00829">
    <property type="entry name" value="PKS_ER"/>
    <property type="match status" value="1"/>
</dbReference>
<dbReference type="Gene3D" id="3.40.50.720">
    <property type="entry name" value="NAD(P)-binding Rossmann-like Domain"/>
    <property type="match status" value="1"/>
</dbReference>
<feature type="domain" description="Enoyl reductase (ER)" evidence="6">
    <location>
        <begin position="8"/>
        <end position="342"/>
    </location>
</feature>
<protein>
    <submittedName>
        <fullName evidence="7">Zinc-dependent alcohol dehydrogenase family protein</fullName>
    </submittedName>
</protein>
<evidence type="ECO:0000256" key="3">
    <source>
        <dbReference type="ARBA" id="ARBA00022833"/>
    </source>
</evidence>
<evidence type="ECO:0000259" key="6">
    <source>
        <dbReference type="SMART" id="SM00829"/>
    </source>
</evidence>
<dbReference type="EMBL" id="JAROCG010000001">
    <property type="protein sequence ID" value="MDN4609426.1"/>
    <property type="molecule type" value="Genomic_DNA"/>
</dbReference>
<dbReference type="Gene3D" id="3.90.180.10">
    <property type="entry name" value="Medium-chain alcohol dehydrogenases, catalytic domain"/>
    <property type="match status" value="1"/>
</dbReference>
<dbReference type="InterPro" id="IPR020843">
    <property type="entry name" value="ER"/>
</dbReference>
<comment type="caution">
    <text evidence="7">The sequence shown here is derived from an EMBL/GenBank/DDBJ whole genome shotgun (WGS) entry which is preliminary data.</text>
</comment>
<dbReference type="SUPFAM" id="SSF51735">
    <property type="entry name" value="NAD(P)-binding Rossmann-fold domains"/>
    <property type="match status" value="1"/>
</dbReference>
<evidence type="ECO:0000313" key="8">
    <source>
        <dbReference type="Proteomes" id="UP001174209"/>
    </source>
</evidence>
<evidence type="ECO:0000256" key="5">
    <source>
        <dbReference type="RuleBase" id="RU361277"/>
    </source>
</evidence>
<evidence type="ECO:0000313" key="7">
    <source>
        <dbReference type="EMBL" id="MDN4609426.1"/>
    </source>
</evidence>
<keyword evidence="3 5" id="KW-0862">Zinc</keyword>
<proteinExistence type="inferred from homology"/>
<dbReference type="Pfam" id="PF08240">
    <property type="entry name" value="ADH_N"/>
    <property type="match status" value="1"/>
</dbReference>
<dbReference type="PROSITE" id="PS00059">
    <property type="entry name" value="ADH_ZINC"/>
    <property type="match status" value="1"/>
</dbReference>
<sequence length="347" mass="35809">MRAVCFDGFSARPVLRDVPEPVPSPGGVVVRVEATGLCRSDVHGWLGHDDGITLPHVPGHELVGTITAVGDDVRHFAVGNRVTTPFVCACGRCPECLSGNGQVCRNQTQPGFTHWGSFADLVALHDADINLIVVPPSLDSGAAALLGCRFATSYRGLVHQARLGAGETLLVVGCGGVGLSAVMIGAALGAEVVAVDIDAAALERAGRFGAARTVNSSGLPRDAVLEAVRATAPSGFDVSVDALGREETAAVGILSLRPRGRHVQIGLFPSDPVIPMGAVIGKELSILGSHGMPARDYPGLLDLVAADRLRPQDLIERTISLADVPDALVAMAGDRSAGGVTVVDLRL</sequence>
<gene>
    <name evidence="7" type="ORF">P5G52_00955</name>
</gene>
<dbReference type="InterPro" id="IPR011032">
    <property type="entry name" value="GroES-like_sf"/>
</dbReference>
<evidence type="ECO:0000256" key="1">
    <source>
        <dbReference type="ARBA" id="ARBA00001947"/>
    </source>
</evidence>
<accession>A0ABT8JW74</accession>
<dbReference type="PANTHER" id="PTHR43401">
    <property type="entry name" value="L-THREONINE 3-DEHYDROGENASE"/>
    <property type="match status" value="1"/>
</dbReference>
<dbReference type="InterPro" id="IPR013149">
    <property type="entry name" value="ADH-like_C"/>
</dbReference>